<dbReference type="AlphaFoldDB" id="A0AAW1I677"/>
<evidence type="ECO:0000313" key="2">
    <source>
        <dbReference type="Proteomes" id="UP001443914"/>
    </source>
</evidence>
<reference evidence="1" key="1">
    <citation type="submission" date="2024-03" db="EMBL/GenBank/DDBJ databases">
        <title>WGS assembly of Saponaria officinalis var. Norfolk2.</title>
        <authorList>
            <person name="Jenkins J."/>
            <person name="Shu S."/>
            <person name="Grimwood J."/>
            <person name="Barry K."/>
            <person name="Goodstein D."/>
            <person name="Schmutz J."/>
            <person name="Leebens-Mack J."/>
            <person name="Osbourn A."/>
        </authorList>
    </citation>
    <scope>NUCLEOTIDE SEQUENCE [LARGE SCALE GENOMIC DNA]</scope>
    <source>
        <strain evidence="1">JIC</strain>
    </source>
</reference>
<dbReference type="Proteomes" id="UP001443914">
    <property type="component" value="Unassembled WGS sequence"/>
</dbReference>
<accession>A0AAW1I677</accession>
<organism evidence="1 2">
    <name type="scientific">Saponaria officinalis</name>
    <name type="common">Common soapwort</name>
    <name type="synonym">Lychnis saponaria</name>
    <dbReference type="NCBI Taxonomy" id="3572"/>
    <lineage>
        <taxon>Eukaryota</taxon>
        <taxon>Viridiplantae</taxon>
        <taxon>Streptophyta</taxon>
        <taxon>Embryophyta</taxon>
        <taxon>Tracheophyta</taxon>
        <taxon>Spermatophyta</taxon>
        <taxon>Magnoliopsida</taxon>
        <taxon>eudicotyledons</taxon>
        <taxon>Gunneridae</taxon>
        <taxon>Pentapetalae</taxon>
        <taxon>Caryophyllales</taxon>
        <taxon>Caryophyllaceae</taxon>
        <taxon>Caryophylleae</taxon>
        <taxon>Saponaria</taxon>
    </lineage>
</organism>
<gene>
    <name evidence="1" type="ORF">RND81_10G233600</name>
</gene>
<evidence type="ECO:0000313" key="1">
    <source>
        <dbReference type="EMBL" id="KAK9684802.1"/>
    </source>
</evidence>
<keyword evidence="2" id="KW-1185">Reference proteome</keyword>
<comment type="caution">
    <text evidence="1">The sequence shown here is derived from an EMBL/GenBank/DDBJ whole genome shotgun (WGS) entry which is preliminary data.</text>
</comment>
<dbReference type="EMBL" id="JBDFQZ010000010">
    <property type="protein sequence ID" value="KAK9684802.1"/>
    <property type="molecule type" value="Genomic_DNA"/>
</dbReference>
<protein>
    <submittedName>
        <fullName evidence="1">Uncharacterized protein</fullName>
    </submittedName>
</protein>
<sequence>MYKSRGLVTVSLLNHKTLMTGWCRPRMRRLRRRRATTVRLGNRRRGFSMGPRTVVHWSCMAGTLKVLKKFIVEMGGHGRWIDAYFRALSILRPQVFPLC</sequence>
<proteinExistence type="predicted"/>
<name>A0AAW1I677_SAPOF</name>